<dbReference type="Pfam" id="PF13411">
    <property type="entry name" value="MerR_1"/>
    <property type="match status" value="1"/>
</dbReference>
<dbReference type="InterPro" id="IPR047057">
    <property type="entry name" value="MerR_fam"/>
</dbReference>
<sequence length="143" mass="16425">MRLNAQDCLQISDLAKKLGITARTIRLYEQMGLVDPPRRTDGGIRVYDQDDVLRFKFILKVKELGLSLAEMQELAQIYKEHREPDKIMPRLVELLEFHLAGIRHKVAQLQSLEKDIVAYRQRILDAYPNGFPPGNQPDVGSVK</sequence>
<accession>A0A6V8MJ70</accession>
<dbReference type="AlphaFoldDB" id="A0A6V8MJ70"/>
<dbReference type="PROSITE" id="PS50937">
    <property type="entry name" value="HTH_MERR_2"/>
    <property type="match status" value="1"/>
</dbReference>
<dbReference type="InterPro" id="IPR000551">
    <property type="entry name" value="MerR-type_HTH_dom"/>
</dbReference>
<gene>
    <name evidence="3" type="ORF">GMST_23310</name>
</gene>
<organism evidence="3 4">
    <name type="scientific">Geomonas silvestris</name>
    <dbReference type="NCBI Taxonomy" id="2740184"/>
    <lineage>
        <taxon>Bacteria</taxon>
        <taxon>Pseudomonadati</taxon>
        <taxon>Thermodesulfobacteriota</taxon>
        <taxon>Desulfuromonadia</taxon>
        <taxon>Geobacterales</taxon>
        <taxon>Geobacteraceae</taxon>
        <taxon>Geomonas</taxon>
    </lineage>
</organism>
<reference evidence="4" key="1">
    <citation type="submission" date="2020-06" db="EMBL/GenBank/DDBJ databases">
        <title>Draft genomic sequence of Geomonas sp. Red330.</title>
        <authorList>
            <person name="Itoh H."/>
            <person name="Zhenxing X."/>
            <person name="Ushijima N."/>
            <person name="Masuda Y."/>
            <person name="Shiratori Y."/>
            <person name="Senoo K."/>
        </authorList>
    </citation>
    <scope>NUCLEOTIDE SEQUENCE [LARGE SCALE GENOMIC DNA]</scope>
    <source>
        <strain evidence="4">Red330</strain>
    </source>
</reference>
<dbReference type="GO" id="GO:0003700">
    <property type="term" value="F:DNA-binding transcription factor activity"/>
    <property type="evidence" value="ECO:0007669"/>
    <property type="project" value="InterPro"/>
</dbReference>
<dbReference type="Gene3D" id="1.10.1660.10">
    <property type="match status" value="1"/>
</dbReference>
<keyword evidence="1" id="KW-0238">DNA-binding</keyword>
<evidence type="ECO:0000313" key="4">
    <source>
        <dbReference type="Proteomes" id="UP000556026"/>
    </source>
</evidence>
<evidence type="ECO:0000256" key="1">
    <source>
        <dbReference type="ARBA" id="ARBA00023125"/>
    </source>
</evidence>
<dbReference type="PANTHER" id="PTHR30204:SF58">
    <property type="entry name" value="HTH-TYPE TRANSCRIPTIONAL REGULATOR YFMP"/>
    <property type="match status" value="1"/>
</dbReference>
<dbReference type="InterPro" id="IPR009061">
    <property type="entry name" value="DNA-bd_dom_put_sf"/>
</dbReference>
<dbReference type="Proteomes" id="UP000556026">
    <property type="component" value="Unassembled WGS sequence"/>
</dbReference>
<evidence type="ECO:0000313" key="3">
    <source>
        <dbReference type="EMBL" id="GFO60006.1"/>
    </source>
</evidence>
<proteinExistence type="predicted"/>
<dbReference type="SMART" id="SM00422">
    <property type="entry name" value="HTH_MERR"/>
    <property type="match status" value="1"/>
</dbReference>
<dbReference type="GO" id="GO:0003677">
    <property type="term" value="F:DNA binding"/>
    <property type="evidence" value="ECO:0007669"/>
    <property type="project" value="UniProtKB-KW"/>
</dbReference>
<comment type="caution">
    <text evidence="3">The sequence shown here is derived from an EMBL/GenBank/DDBJ whole genome shotgun (WGS) entry which is preliminary data.</text>
</comment>
<dbReference type="PRINTS" id="PR00040">
    <property type="entry name" value="HTHMERR"/>
</dbReference>
<dbReference type="RefSeq" id="WP_183354824.1">
    <property type="nucleotide sequence ID" value="NZ_BLXX01000006.1"/>
</dbReference>
<dbReference type="EMBL" id="BLXX01000006">
    <property type="protein sequence ID" value="GFO60006.1"/>
    <property type="molecule type" value="Genomic_DNA"/>
</dbReference>
<evidence type="ECO:0000259" key="2">
    <source>
        <dbReference type="PROSITE" id="PS50937"/>
    </source>
</evidence>
<protein>
    <submittedName>
        <fullName evidence="3">Cd(II)/Pb(II)-responsive transcriptional regulator</fullName>
    </submittedName>
</protein>
<feature type="domain" description="HTH merR-type" evidence="2">
    <location>
        <begin position="8"/>
        <end position="77"/>
    </location>
</feature>
<dbReference type="SUPFAM" id="SSF46955">
    <property type="entry name" value="Putative DNA-binding domain"/>
    <property type="match status" value="1"/>
</dbReference>
<dbReference type="PROSITE" id="PS00552">
    <property type="entry name" value="HTH_MERR_1"/>
    <property type="match status" value="1"/>
</dbReference>
<name>A0A6V8MJ70_9BACT</name>
<dbReference type="PANTHER" id="PTHR30204">
    <property type="entry name" value="REDOX-CYCLING DRUG-SENSING TRANSCRIPTIONAL ACTIVATOR SOXR"/>
    <property type="match status" value="1"/>
</dbReference>
<keyword evidence="4" id="KW-1185">Reference proteome</keyword>